<sequence length="1436" mass="158463">MSRPFCPRTFGRLCWQMIAIIVVLFALSVSLFRGLLPKLDQVRQELVSYIYEQYQVKVEVSELTAEWQAFGPAVTIKNLVLPVQENLPVTFIIDNVHLKLDFWDSLVSASPQIENVIFEGVKIALDLDRISQAGNGQQSSDAPVAEQNTDWLYALMLEQFDRFAITDVTMQLISSTHKYRPIHIRDLRWRNLAGRHRAEGALFLDEQASEVERLSLAVDIRGDGHNPESLTGQLYLAANSLDLGEWASRQENPYASGKKLPLEGVVNLQAWAEFSNRAFTAATVAFEPSWLQWQLKGEQQKFEIKAGQLNWQPQVSGWQLTSSDLAFVTNGQAWPALHIGARKRDDRLMASINQLDAEVLLPLLPLVPGMDLDGLYLWQSMDPKGSIEQLKLGYGEQQGFALSAQLKQFAWQGSGAIPGAEPIDLMLGMQGSDLYLSAPAQQYHLDFNGGFEEALSLAGDAFTVKYALGEAELIAPKLHFYNADLDLDAAMKLDFAGEASLNLLADVQVKNAARAKYYFPKHAMSESLVDYLSGAIKAGQSQDAKVVWNGPLKHFPYDDNSGVFQAGFSLNQARYRFQPDWPEVTELSLNALFENAAMDIWVNKGMLMQVPADGAHVAIPRMSHQTLLTVKADLRTQGEAAKQVLQRSPLADTVGATLEVVQVQGEVSGKLDLSIPLYHGGKEAILGQVKFDNTPVYISEPGVQLDGVTGEVYFANEVVTGEKIQARLFEQPVSFTFDTGKTNKHYGLNLDMQGQWALASLPAMLDNPLKDYYSGELDWQGAMTLIFDELGYRIQAQVKSDMQGVELSLPGKFAKTADSPRALSFELIGDNKQASLGAKLGDQMEFWGGFDEESGDHLAHFDLLLGRLFKPGDQLKRQAGHLQLDMPATEFAPWLPIIKGFMGDAALESSLDLAMREALAEQAPESPLVQAETEPKKSSFFPPLIAVDGQVRQLNLYGQPLTELNLEAHPTEHGWRFEGNANEFSGRVDFYPDWSTQGLKLVASRFNFAPESKEGEASEVASDEVLSILPPLAVDVDQFSVYGKPLGHLVLQATPKNGDYQIQTIAITTPGITLKGKGAWSNSEGQNLTEFQVDLKAKQFDEVSERLGIDPGLKEAPLDLQAELSWQGAPYAFSLETLNGQISYKLGKGHLSEVSDKGARIFSLFSLDSLLRKLSLDFSDVFGKGLYFNAFTGTLKLDNGVVKTTDSEMDAVAGNMRVRGYTDLTTESLNYDIRFVPQLASSVPTVVLLSTGGWTLGLGAFALTKVLEPVIEVISEIRFRLTGTMSEPKLEELERKSKEIEIPESVLPRQRAPGAEAKPESVLPESKQPAQLKQEQQEQNPVKQPVLDAKPEGASADQQVMPSGVEIPKPAVVAMPEFKEMPTGQQAPVEQKTETPQQQESQEKPVSKESSDAGQPITMSEWSRRRGEPQLYSRAA</sequence>
<dbReference type="RefSeq" id="WP_011864214.1">
    <property type="nucleotide sequence ID" value="NC_009092.1"/>
</dbReference>
<feature type="domain" description="YhdP central" evidence="3">
    <location>
        <begin position="6"/>
        <end position="1289"/>
    </location>
</feature>
<organism evidence="4 5">
    <name type="scientific">Shewanella loihica (strain ATCC BAA-1088 / PV-4)</name>
    <dbReference type="NCBI Taxonomy" id="323850"/>
    <lineage>
        <taxon>Bacteria</taxon>
        <taxon>Pseudomonadati</taxon>
        <taxon>Pseudomonadota</taxon>
        <taxon>Gammaproteobacteria</taxon>
        <taxon>Alteromonadales</taxon>
        <taxon>Shewanellaceae</taxon>
        <taxon>Shewanella</taxon>
    </lineage>
</organism>
<dbReference type="PANTHER" id="PTHR38690:SF1">
    <property type="entry name" value="PROTEASE"/>
    <property type="match status" value="1"/>
</dbReference>
<dbReference type="HOGENOM" id="CLU_003522_0_0_6"/>
<keyword evidence="2" id="KW-0472">Membrane</keyword>
<feature type="transmembrane region" description="Helical" evidence="2">
    <location>
        <begin position="12"/>
        <end position="36"/>
    </location>
</feature>
<dbReference type="KEGG" id="slo:Shew_0408"/>
<evidence type="ECO:0000313" key="5">
    <source>
        <dbReference type="Proteomes" id="UP000001558"/>
    </source>
</evidence>
<gene>
    <name evidence="4" type="ordered locus">Shew_0408</name>
</gene>
<name>A3Q9Y2_SHELP</name>
<protein>
    <recommendedName>
        <fullName evidence="3">YhdP central domain-containing protein</fullName>
    </recommendedName>
</protein>
<accession>A3Q9Y2</accession>
<dbReference type="eggNOG" id="COG3164">
    <property type="taxonomic scope" value="Bacteria"/>
</dbReference>
<dbReference type="Pfam" id="PF13116">
    <property type="entry name" value="YhdP"/>
    <property type="match status" value="1"/>
</dbReference>
<feature type="compositionally biased region" description="Basic and acidic residues" evidence="1">
    <location>
        <begin position="1401"/>
        <end position="1411"/>
    </location>
</feature>
<feature type="compositionally biased region" description="Polar residues" evidence="1">
    <location>
        <begin position="1383"/>
        <end position="1400"/>
    </location>
</feature>
<keyword evidence="2" id="KW-0812">Transmembrane</keyword>
<dbReference type="EMBL" id="CP000606">
    <property type="protein sequence ID" value="ABO22280.1"/>
    <property type="molecule type" value="Genomic_DNA"/>
</dbReference>
<evidence type="ECO:0000256" key="2">
    <source>
        <dbReference type="SAM" id="Phobius"/>
    </source>
</evidence>
<feature type="compositionally biased region" description="Low complexity" evidence="1">
    <location>
        <begin position="1327"/>
        <end position="1339"/>
    </location>
</feature>
<dbReference type="STRING" id="323850.Shew_0408"/>
<evidence type="ECO:0000313" key="4">
    <source>
        <dbReference type="EMBL" id="ABO22280.1"/>
    </source>
</evidence>
<dbReference type="NCBIfam" id="TIGR02099">
    <property type="entry name" value="YhdP family protein"/>
    <property type="match status" value="1"/>
</dbReference>
<proteinExistence type="predicted"/>
<dbReference type="PANTHER" id="PTHR38690">
    <property type="entry name" value="PROTEASE-RELATED"/>
    <property type="match status" value="1"/>
</dbReference>
<feature type="region of interest" description="Disordered" evidence="1">
    <location>
        <begin position="1301"/>
        <end position="1436"/>
    </location>
</feature>
<dbReference type="OrthoDB" id="9762238at2"/>
<reference evidence="4 5" key="1">
    <citation type="submission" date="2007-03" db="EMBL/GenBank/DDBJ databases">
        <title>Complete sequence of Shewanella loihica PV-4.</title>
        <authorList>
            <consortium name="US DOE Joint Genome Institute"/>
            <person name="Copeland A."/>
            <person name="Lucas S."/>
            <person name="Lapidus A."/>
            <person name="Barry K."/>
            <person name="Detter J.C."/>
            <person name="Glavina del Rio T."/>
            <person name="Hammon N."/>
            <person name="Israni S."/>
            <person name="Dalin E."/>
            <person name="Tice H."/>
            <person name="Pitluck S."/>
            <person name="Chain P."/>
            <person name="Malfatti S."/>
            <person name="Shin M."/>
            <person name="Vergez L."/>
            <person name="Schmutz J."/>
            <person name="Larimer F."/>
            <person name="Land M."/>
            <person name="Hauser L."/>
            <person name="Kyrpides N."/>
            <person name="Mikhailova N."/>
            <person name="Romine M.F."/>
            <person name="Serres G."/>
            <person name="Fredrickson J."/>
            <person name="Tiedje J."/>
            <person name="Richardson P."/>
        </authorList>
    </citation>
    <scope>NUCLEOTIDE SEQUENCE [LARGE SCALE GENOMIC DNA]</scope>
    <source>
        <strain evidence="5">ATCC BAA-1088 / PV-4</strain>
    </source>
</reference>
<keyword evidence="5" id="KW-1185">Reference proteome</keyword>
<evidence type="ECO:0000259" key="3">
    <source>
        <dbReference type="Pfam" id="PF13116"/>
    </source>
</evidence>
<dbReference type="InterPro" id="IPR011836">
    <property type="entry name" value="YhdP"/>
</dbReference>
<dbReference type="Proteomes" id="UP000001558">
    <property type="component" value="Chromosome"/>
</dbReference>
<evidence type="ECO:0000256" key="1">
    <source>
        <dbReference type="SAM" id="MobiDB-lite"/>
    </source>
</evidence>
<keyword evidence="2" id="KW-1133">Transmembrane helix</keyword>
<dbReference type="InterPro" id="IPR025263">
    <property type="entry name" value="YhdP_central"/>
</dbReference>